<evidence type="ECO:0000313" key="3">
    <source>
        <dbReference type="Proteomes" id="UP001143981"/>
    </source>
</evidence>
<sequence>MHGNDQSGAGTPPVHEHFEHVDHPGGDPNNINMVTQDIVNDDRNGVHSNVVQHVAINGNNINGQHGVKVVNGANGVVINDQGNRATAPNGSVQVSGSDGPVVATH</sequence>
<reference evidence="2" key="1">
    <citation type="submission" date="2022-07" db="EMBL/GenBank/DDBJ databases">
        <title>Phylogenomic reconstructions and comparative analyses of Kickxellomycotina fungi.</title>
        <authorList>
            <person name="Reynolds N.K."/>
            <person name="Stajich J.E."/>
            <person name="Barry K."/>
            <person name="Grigoriev I.V."/>
            <person name="Crous P."/>
            <person name="Smith M.E."/>
        </authorList>
    </citation>
    <scope>NUCLEOTIDE SEQUENCE</scope>
    <source>
        <strain evidence="2">BCRC 34381</strain>
    </source>
</reference>
<evidence type="ECO:0000256" key="1">
    <source>
        <dbReference type="SAM" id="MobiDB-lite"/>
    </source>
</evidence>
<accession>A0A9W7YCG0</accession>
<dbReference type="OrthoDB" id="5592749at2759"/>
<feature type="region of interest" description="Disordered" evidence="1">
    <location>
        <begin position="81"/>
        <end position="105"/>
    </location>
</feature>
<dbReference type="AlphaFoldDB" id="A0A9W7YCG0"/>
<dbReference type="Proteomes" id="UP001143981">
    <property type="component" value="Unassembled WGS sequence"/>
</dbReference>
<protein>
    <submittedName>
        <fullName evidence="2">Uncharacterized protein</fullName>
    </submittedName>
</protein>
<feature type="region of interest" description="Disordered" evidence="1">
    <location>
        <begin position="1"/>
        <end position="32"/>
    </location>
</feature>
<feature type="compositionally biased region" description="Polar residues" evidence="1">
    <location>
        <begin position="81"/>
        <end position="96"/>
    </location>
</feature>
<dbReference type="EMBL" id="JANBOI010000001">
    <property type="protein sequence ID" value="KAJ1736311.1"/>
    <property type="molecule type" value="Genomic_DNA"/>
</dbReference>
<name>A0A9W7YCG0_9FUNG</name>
<keyword evidence="3" id="KW-1185">Reference proteome</keyword>
<evidence type="ECO:0000313" key="2">
    <source>
        <dbReference type="EMBL" id="KAJ1736311.1"/>
    </source>
</evidence>
<gene>
    <name evidence="2" type="ORF">LPJ61_000095</name>
</gene>
<proteinExistence type="predicted"/>
<comment type="caution">
    <text evidence="2">The sequence shown here is derived from an EMBL/GenBank/DDBJ whole genome shotgun (WGS) entry which is preliminary data.</text>
</comment>
<organism evidence="2 3">
    <name type="scientific">Coemansia biformis</name>
    <dbReference type="NCBI Taxonomy" id="1286918"/>
    <lineage>
        <taxon>Eukaryota</taxon>
        <taxon>Fungi</taxon>
        <taxon>Fungi incertae sedis</taxon>
        <taxon>Zoopagomycota</taxon>
        <taxon>Kickxellomycotina</taxon>
        <taxon>Kickxellomycetes</taxon>
        <taxon>Kickxellales</taxon>
        <taxon>Kickxellaceae</taxon>
        <taxon>Coemansia</taxon>
    </lineage>
</organism>
<feature type="compositionally biased region" description="Basic and acidic residues" evidence="1">
    <location>
        <begin position="14"/>
        <end position="25"/>
    </location>
</feature>